<dbReference type="EMBL" id="JAGSPK010000004">
    <property type="protein sequence ID" value="MBR7793456.1"/>
    <property type="molecule type" value="Genomic_DNA"/>
</dbReference>
<dbReference type="SUPFAM" id="SSF55874">
    <property type="entry name" value="ATPase domain of HSP90 chaperone/DNA topoisomerase II/histidine kinase"/>
    <property type="match status" value="1"/>
</dbReference>
<dbReference type="SMART" id="SM00388">
    <property type="entry name" value="HisKA"/>
    <property type="match status" value="1"/>
</dbReference>
<protein>
    <recommendedName>
        <fullName evidence="3">histidine kinase</fullName>
        <ecNumber evidence="3">2.7.13.3</ecNumber>
    </recommendedName>
</protein>
<accession>A0ABS5H3T8</accession>
<evidence type="ECO:0000256" key="13">
    <source>
        <dbReference type="SAM" id="Phobius"/>
    </source>
</evidence>
<evidence type="ECO:0000256" key="7">
    <source>
        <dbReference type="ARBA" id="ARBA00022741"/>
    </source>
</evidence>
<evidence type="ECO:0000256" key="11">
    <source>
        <dbReference type="ARBA" id="ARBA00023012"/>
    </source>
</evidence>
<dbReference type="InterPro" id="IPR004358">
    <property type="entry name" value="Sig_transdc_His_kin-like_C"/>
</dbReference>
<dbReference type="CDD" id="cd00082">
    <property type="entry name" value="HisKA"/>
    <property type="match status" value="1"/>
</dbReference>
<keyword evidence="16" id="KW-1185">Reference proteome</keyword>
<evidence type="ECO:0000256" key="12">
    <source>
        <dbReference type="ARBA" id="ARBA00023136"/>
    </source>
</evidence>
<keyword evidence="7" id="KW-0547">Nucleotide-binding</keyword>
<keyword evidence="5" id="KW-0808">Transferase</keyword>
<evidence type="ECO:0000256" key="9">
    <source>
        <dbReference type="ARBA" id="ARBA00022840"/>
    </source>
</evidence>
<organism evidence="15 16">
    <name type="scientific">Undibacterium rivi</name>
    <dbReference type="NCBI Taxonomy" id="2828729"/>
    <lineage>
        <taxon>Bacteria</taxon>
        <taxon>Pseudomonadati</taxon>
        <taxon>Pseudomonadota</taxon>
        <taxon>Betaproteobacteria</taxon>
        <taxon>Burkholderiales</taxon>
        <taxon>Oxalobacteraceae</taxon>
        <taxon>Undibacterium</taxon>
    </lineage>
</organism>
<feature type="transmembrane region" description="Helical" evidence="13">
    <location>
        <begin position="91"/>
        <end position="110"/>
    </location>
</feature>
<dbReference type="Pfam" id="PF00512">
    <property type="entry name" value="HisKA"/>
    <property type="match status" value="1"/>
</dbReference>
<evidence type="ECO:0000256" key="10">
    <source>
        <dbReference type="ARBA" id="ARBA00022989"/>
    </source>
</evidence>
<feature type="domain" description="Histidine kinase" evidence="14">
    <location>
        <begin position="283"/>
        <end position="513"/>
    </location>
</feature>
<gene>
    <name evidence="15" type="ORF">KDM87_12690</name>
</gene>
<keyword evidence="6 13" id="KW-0812">Transmembrane</keyword>
<dbReference type="PROSITE" id="PS50109">
    <property type="entry name" value="HIS_KIN"/>
    <property type="match status" value="1"/>
</dbReference>
<evidence type="ECO:0000256" key="1">
    <source>
        <dbReference type="ARBA" id="ARBA00000085"/>
    </source>
</evidence>
<dbReference type="InterPro" id="IPR052023">
    <property type="entry name" value="Histidine_kinase_KdpD"/>
</dbReference>
<comment type="subcellular location">
    <subcellularLocation>
        <location evidence="2">Membrane</location>
        <topology evidence="2">Multi-pass membrane protein</topology>
    </subcellularLocation>
</comment>
<evidence type="ECO:0000313" key="16">
    <source>
        <dbReference type="Proteomes" id="UP000682982"/>
    </source>
</evidence>
<dbReference type="InterPro" id="IPR029016">
    <property type="entry name" value="GAF-like_dom_sf"/>
</dbReference>
<dbReference type="SUPFAM" id="SSF47384">
    <property type="entry name" value="Homodimeric domain of signal transducing histidine kinase"/>
    <property type="match status" value="1"/>
</dbReference>
<dbReference type="InterPro" id="IPR003661">
    <property type="entry name" value="HisK_dim/P_dom"/>
</dbReference>
<keyword evidence="12 13" id="KW-0472">Membrane</keyword>
<keyword evidence="4" id="KW-0597">Phosphoprotein</keyword>
<keyword evidence="9" id="KW-0067">ATP-binding</keyword>
<keyword evidence="8" id="KW-0418">Kinase</keyword>
<dbReference type="PANTHER" id="PTHR45569">
    <property type="entry name" value="SENSOR PROTEIN KDPD"/>
    <property type="match status" value="1"/>
</dbReference>
<sequence>MNKLTALLQRPHSPLKDSFSVLLLLASASGVNALIDPYVSLTSQSMIYVLAVVIAAYRLSWVYSVSCALAAVAALNFFFVPPRWTFRIDQSEHLIALITMMVLALVIHHLTSGLRRETEIAHLNEQRARQLQHLAVQLAACKTAEDISALGQQAFDASFAGPNLLCLNDASGNLHCRDELPATIRDGMVCCMKEGSVIGAGTNRWSDLDAWYLPIGDQYPHGQMLGAVCIQAVAGDDSSGRQHAEALCTILAQALLRLRLNASILAAQRETERQQLQGIFLAAVSHDLRTPLAVVVGAASALQLQHAKLSTAEQEHLLDSIIKEAGYLSALTENTLQLVRLENTPQSLVRDWESIEEIIGSVLARVRQHDTDKRIQLQLQLPKGLPLVRVDPVLISQLLANLLENALKYTDGDIQLRVSIQGSQGSDEHNADHHQQWMRISVKDSGKGIPEHEQLSIFEPYVRGDHTDRSSQRGSGLGLAVCKAIATVHGGNLVLNQPQEGGSEFSLQLPLDAQPPIVAGELS</sequence>
<proteinExistence type="predicted"/>
<dbReference type="Gene3D" id="3.30.450.40">
    <property type="match status" value="1"/>
</dbReference>
<comment type="caution">
    <text evidence="15">The sequence shown here is derived from an EMBL/GenBank/DDBJ whole genome shotgun (WGS) entry which is preliminary data.</text>
</comment>
<dbReference type="InterPro" id="IPR025201">
    <property type="entry name" value="KdpD_TM"/>
</dbReference>
<name>A0ABS5H3T8_9BURK</name>
<comment type="catalytic activity">
    <reaction evidence="1">
        <text>ATP + protein L-histidine = ADP + protein N-phospho-L-histidine.</text>
        <dbReference type="EC" id="2.7.13.3"/>
    </reaction>
</comment>
<evidence type="ECO:0000256" key="8">
    <source>
        <dbReference type="ARBA" id="ARBA00022777"/>
    </source>
</evidence>
<evidence type="ECO:0000259" key="14">
    <source>
        <dbReference type="PROSITE" id="PS50109"/>
    </source>
</evidence>
<keyword evidence="11" id="KW-0902">Two-component regulatory system</keyword>
<feature type="transmembrane region" description="Helical" evidence="13">
    <location>
        <begin position="49"/>
        <end position="79"/>
    </location>
</feature>
<evidence type="ECO:0000256" key="5">
    <source>
        <dbReference type="ARBA" id="ARBA00022679"/>
    </source>
</evidence>
<reference evidence="15 16" key="1">
    <citation type="submission" date="2021-04" db="EMBL/GenBank/DDBJ databases">
        <title>novel species isolated from subtropical streams in China.</title>
        <authorList>
            <person name="Lu H."/>
        </authorList>
    </citation>
    <scope>NUCLEOTIDE SEQUENCE [LARGE SCALE GENOMIC DNA]</scope>
    <source>
        <strain evidence="15 16">FT147W</strain>
    </source>
</reference>
<dbReference type="Pfam" id="PF02518">
    <property type="entry name" value="HATPase_c"/>
    <property type="match status" value="1"/>
</dbReference>
<evidence type="ECO:0000256" key="4">
    <source>
        <dbReference type="ARBA" id="ARBA00022553"/>
    </source>
</evidence>
<evidence type="ECO:0000256" key="6">
    <source>
        <dbReference type="ARBA" id="ARBA00022692"/>
    </source>
</evidence>
<dbReference type="Pfam" id="PF13493">
    <property type="entry name" value="DUF4118"/>
    <property type="match status" value="1"/>
</dbReference>
<dbReference type="InterPro" id="IPR003594">
    <property type="entry name" value="HATPase_dom"/>
</dbReference>
<dbReference type="PRINTS" id="PR00344">
    <property type="entry name" value="BCTRLSENSOR"/>
</dbReference>
<dbReference type="InterPro" id="IPR036890">
    <property type="entry name" value="HATPase_C_sf"/>
</dbReference>
<dbReference type="InterPro" id="IPR038318">
    <property type="entry name" value="KdpD_sf"/>
</dbReference>
<dbReference type="SMART" id="SM00387">
    <property type="entry name" value="HATPase_c"/>
    <property type="match status" value="1"/>
</dbReference>
<keyword evidence="10 13" id="KW-1133">Transmembrane helix</keyword>
<dbReference type="PANTHER" id="PTHR45569:SF1">
    <property type="entry name" value="SENSOR PROTEIN KDPD"/>
    <property type="match status" value="1"/>
</dbReference>
<dbReference type="InterPro" id="IPR005467">
    <property type="entry name" value="His_kinase_dom"/>
</dbReference>
<dbReference type="Proteomes" id="UP000682982">
    <property type="component" value="Unassembled WGS sequence"/>
</dbReference>
<dbReference type="RefSeq" id="WP_212679422.1">
    <property type="nucleotide sequence ID" value="NZ_JAGSPK010000004.1"/>
</dbReference>
<dbReference type="Gene3D" id="1.10.287.130">
    <property type="match status" value="1"/>
</dbReference>
<dbReference type="EC" id="2.7.13.3" evidence="3"/>
<evidence type="ECO:0000313" key="15">
    <source>
        <dbReference type="EMBL" id="MBR7793456.1"/>
    </source>
</evidence>
<dbReference type="Gene3D" id="1.20.120.620">
    <property type="entry name" value="Backbone structure of the membrane domain of e. Coli histidine kinase receptor kdpd"/>
    <property type="match status" value="1"/>
</dbReference>
<evidence type="ECO:0000256" key="2">
    <source>
        <dbReference type="ARBA" id="ARBA00004141"/>
    </source>
</evidence>
<dbReference type="InterPro" id="IPR036097">
    <property type="entry name" value="HisK_dim/P_sf"/>
</dbReference>
<dbReference type="Gene3D" id="3.30.565.10">
    <property type="entry name" value="Histidine kinase-like ATPase, C-terminal domain"/>
    <property type="match status" value="1"/>
</dbReference>
<evidence type="ECO:0000256" key="3">
    <source>
        <dbReference type="ARBA" id="ARBA00012438"/>
    </source>
</evidence>